<gene>
    <name evidence="1" type="ORF">VCHENC02_4404B</name>
</gene>
<proteinExistence type="predicted"/>
<accession>A0A454CTT2</accession>
<comment type="caution">
    <text evidence="1">The sequence shown here is derived from an EMBL/GenBank/DDBJ whole genome shotgun (WGS) entry which is preliminary data.</text>
</comment>
<dbReference type="EMBL" id="AJSR01001924">
    <property type="protein sequence ID" value="EKM29805.1"/>
    <property type="molecule type" value="Genomic_DNA"/>
</dbReference>
<sequence>DQSPTTNLNLPIFYSFHFCTPILY</sequence>
<organism evidence="1 2">
    <name type="scientific">Vibrio harveyi</name>
    <name type="common">Beneckea harveyi</name>
    <dbReference type="NCBI Taxonomy" id="669"/>
    <lineage>
        <taxon>Bacteria</taxon>
        <taxon>Pseudomonadati</taxon>
        <taxon>Pseudomonadota</taxon>
        <taxon>Gammaproteobacteria</taxon>
        <taxon>Vibrionales</taxon>
        <taxon>Vibrionaceae</taxon>
        <taxon>Vibrio</taxon>
    </lineage>
</organism>
<protein>
    <submittedName>
        <fullName evidence="1">Uncharacterized protein</fullName>
    </submittedName>
</protein>
<dbReference type="Proteomes" id="UP000008367">
    <property type="component" value="Unassembled WGS sequence"/>
</dbReference>
<feature type="non-terminal residue" evidence="1">
    <location>
        <position position="1"/>
    </location>
</feature>
<evidence type="ECO:0000313" key="1">
    <source>
        <dbReference type="EMBL" id="EKM29805.1"/>
    </source>
</evidence>
<dbReference type="AlphaFoldDB" id="A0A454CTT2"/>
<name>A0A454CTT2_VIBHA</name>
<reference evidence="1 2" key="1">
    <citation type="submission" date="2012-10" db="EMBL/GenBank/DDBJ databases">
        <title>Genome sequence of Vibrio Cholerae HENC-02.</title>
        <authorList>
            <person name="Eppinger M."/>
            <person name="Hasan N.A."/>
            <person name="Sengamalay N."/>
            <person name="Hine E."/>
            <person name="Su Q."/>
            <person name="Daugherty S.C."/>
            <person name="Young S."/>
            <person name="Sadzewicz L."/>
            <person name="Tallon L."/>
            <person name="Cebula T.A."/>
            <person name="Ravel J."/>
            <person name="Colwell R.R."/>
        </authorList>
    </citation>
    <scope>NUCLEOTIDE SEQUENCE [LARGE SCALE GENOMIC DNA]</scope>
    <source>
        <strain evidence="1 2">HENC-02</strain>
    </source>
</reference>
<evidence type="ECO:0000313" key="2">
    <source>
        <dbReference type="Proteomes" id="UP000008367"/>
    </source>
</evidence>